<organism evidence="1 2">
    <name type="scientific">Paracraurococcus lichenis</name>
    <dbReference type="NCBI Taxonomy" id="3064888"/>
    <lineage>
        <taxon>Bacteria</taxon>
        <taxon>Pseudomonadati</taxon>
        <taxon>Pseudomonadota</taxon>
        <taxon>Alphaproteobacteria</taxon>
        <taxon>Acetobacterales</taxon>
        <taxon>Roseomonadaceae</taxon>
        <taxon>Paracraurococcus</taxon>
    </lineage>
</organism>
<evidence type="ECO:0000313" key="1">
    <source>
        <dbReference type="EMBL" id="MDO9713150.1"/>
    </source>
</evidence>
<accession>A0ABT9EAR4</accession>
<evidence type="ECO:0000313" key="2">
    <source>
        <dbReference type="Proteomes" id="UP001243009"/>
    </source>
</evidence>
<proteinExistence type="predicted"/>
<sequence>MLALREIERRLDNAHRLAEIVRFRLLMIIVGRRTRALTSVGPLPPPIQYHPTGIRRLRPQKVESSQGNFANIVLETLSARSKHFGQYPLQLGGWLLPRFRTLYNSNKKQNKI</sequence>
<reference evidence="1 2" key="1">
    <citation type="submission" date="2023-08" db="EMBL/GenBank/DDBJ databases">
        <title>The draft genome sequence of Paracraurococcus sp. LOR1-02.</title>
        <authorList>
            <person name="Kingkaew E."/>
            <person name="Tanasupawat S."/>
        </authorList>
    </citation>
    <scope>NUCLEOTIDE SEQUENCE [LARGE SCALE GENOMIC DNA]</scope>
    <source>
        <strain evidence="1 2">LOR1-02</strain>
    </source>
</reference>
<dbReference type="EMBL" id="JAUTWS010000073">
    <property type="protein sequence ID" value="MDO9713150.1"/>
    <property type="molecule type" value="Genomic_DNA"/>
</dbReference>
<comment type="caution">
    <text evidence="1">The sequence shown here is derived from an EMBL/GenBank/DDBJ whole genome shotgun (WGS) entry which is preliminary data.</text>
</comment>
<keyword evidence="2" id="KW-1185">Reference proteome</keyword>
<protein>
    <submittedName>
        <fullName evidence="1">Uncharacterized protein</fullName>
    </submittedName>
</protein>
<name>A0ABT9EAR4_9PROT</name>
<gene>
    <name evidence="1" type="ORF">Q7A36_32780</name>
</gene>
<dbReference type="Proteomes" id="UP001243009">
    <property type="component" value="Unassembled WGS sequence"/>
</dbReference>
<dbReference type="RefSeq" id="WP_305108010.1">
    <property type="nucleotide sequence ID" value="NZ_JAUTWS010000073.1"/>
</dbReference>